<keyword evidence="2" id="KW-1185">Reference proteome</keyword>
<reference evidence="2" key="1">
    <citation type="submission" date="2016-11" db="EMBL/GenBank/DDBJ databases">
        <authorList>
            <person name="Varghese N."/>
            <person name="Submissions S."/>
        </authorList>
    </citation>
    <scope>NUCLEOTIDE SEQUENCE [LARGE SCALE GENOMIC DNA]</scope>
    <source>
        <strain evidence="2">DSM 15449</strain>
    </source>
</reference>
<dbReference type="AlphaFoldDB" id="A0A1M5YZA3"/>
<dbReference type="Proteomes" id="UP000183954">
    <property type="component" value="Unassembled WGS sequence"/>
</dbReference>
<accession>A0A1M5YZA3</accession>
<protein>
    <submittedName>
        <fullName evidence="1">Uncharacterized protein</fullName>
    </submittedName>
</protein>
<sequence length="44" mass="5386">MRISLNITIFSVHLKLKEIEQRSRIKNYMRIFVHIEEETNVPRC</sequence>
<organism evidence="1 2">
    <name type="scientific">Desulfosporosinus lacus DSM 15449</name>
    <dbReference type="NCBI Taxonomy" id="1121420"/>
    <lineage>
        <taxon>Bacteria</taxon>
        <taxon>Bacillati</taxon>
        <taxon>Bacillota</taxon>
        <taxon>Clostridia</taxon>
        <taxon>Eubacteriales</taxon>
        <taxon>Desulfitobacteriaceae</taxon>
        <taxon>Desulfosporosinus</taxon>
    </lineage>
</organism>
<evidence type="ECO:0000313" key="2">
    <source>
        <dbReference type="Proteomes" id="UP000183954"/>
    </source>
</evidence>
<gene>
    <name evidence="1" type="ORF">SAMN02746098_02774</name>
</gene>
<evidence type="ECO:0000313" key="1">
    <source>
        <dbReference type="EMBL" id="SHI17290.1"/>
    </source>
</evidence>
<name>A0A1M5YZA3_9FIRM</name>
<proteinExistence type="predicted"/>
<dbReference type="EMBL" id="FQXJ01000009">
    <property type="protein sequence ID" value="SHI17290.1"/>
    <property type="molecule type" value="Genomic_DNA"/>
</dbReference>